<sequence length="329" mass="37606">MDRLSIWLRANLLIPDPRVFWVKPSVAFLEEAIGKGNYQAVITTGPPHSMHLIGLQLHEKTGIPWLADFRDPWSTWEFLDTLPMLSWVRKRHQTLEKRVLKQANAITTISPTFQLELQTLAKREINLLTNGFDADDFPKELSDRGLKEKDIEIVYSGVIDAIRNPLPFLEAFKKAFENSSKTVRLRFVGKVSINVEEYVKEDAWLVDHVEFVGYVSHKEVFEYYQAADILLLILTTTKNAQGNIPGKLFEYMASGKMILGLGDPEGDAATIINQIQAGKVFSQDQQDKIITFLHNFKPAEKPRNQNLIENYSRKNLSKQLAEILDKLEP</sequence>
<evidence type="ECO:0000313" key="3">
    <source>
        <dbReference type="Proteomes" id="UP000004478"/>
    </source>
</evidence>
<dbReference type="PANTHER" id="PTHR46401">
    <property type="entry name" value="GLYCOSYLTRANSFERASE WBBK-RELATED"/>
    <property type="match status" value="1"/>
</dbReference>
<dbReference type="RefSeq" id="WP_009183964.1">
    <property type="nucleotide sequence ID" value="NZ_AMGM01000009.1"/>
</dbReference>
<dbReference type="GO" id="GO:0009103">
    <property type="term" value="P:lipopolysaccharide biosynthetic process"/>
    <property type="evidence" value="ECO:0007669"/>
    <property type="project" value="TreeGrafter"/>
</dbReference>
<name>K1L6L7_CECL9</name>
<keyword evidence="3" id="KW-1185">Reference proteome</keyword>
<organism evidence="2 3">
    <name type="scientific">Cecembia lonarensis (strain CCUG 58316 / KCTC 22772 / LW9)</name>
    <dbReference type="NCBI Taxonomy" id="1225176"/>
    <lineage>
        <taxon>Bacteria</taxon>
        <taxon>Pseudomonadati</taxon>
        <taxon>Bacteroidota</taxon>
        <taxon>Cytophagia</taxon>
        <taxon>Cytophagales</taxon>
        <taxon>Cyclobacteriaceae</taxon>
        <taxon>Cecembia</taxon>
    </lineage>
</organism>
<dbReference type="Proteomes" id="UP000004478">
    <property type="component" value="Unassembled WGS sequence"/>
</dbReference>
<evidence type="ECO:0000256" key="1">
    <source>
        <dbReference type="ARBA" id="ARBA00022679"/>
    </source>
</evidence>
<protein>
    <submittedName>
        <fullName evidence="2">PEP-CTERM/exosortase A-associated glycosyltransferase, family</fullName>
    </submittedName>
</protein>
<dbReference type="PATRIC" id="fig|1225176.3.peg.985"/>
<dbReference type="SUPFAM" id="SSF53756">
    <property type="entry name" value="UDP-Glycosyltransferase/glycogen phosphorylase"/>
    <property type="match status" value="1"/>
</dbReference>
<dbReference type="EMBL" id="AMGM01000009">
    <property type="protein sequence ID" value="EKB50371.1"/>
    <property type="molecule type" value="Genomic_DNA"/>
</dbReference>
<accession>K1L6L7</accession>
<dbReference type="AlphaFoldDB" id="K1L6L7"/>
<dbReference type="Gene3D" id="3.40.50.2000">
    <property type="entry name" value="Glycogen Phosphorylase B"/>
    <property type="match status" value="2"/>
</dbReference>
<evidence type="ECO:0000313" key="2">
    <source>
        <dbReference type="EMBL" id="EKB50371.1"/>
    </source>
</evidence>
<dbReference type="Pfam" id="PF13692">
    <property type="entry name" value="Glyco_trans_1_4"/>
    <property type="match status" value="1"/>
</dbReference>
<proteinExistence type="predicted"/>
<dbReference type="PANTHER" id="PTHR46401:SF2">
    <property type="entry name" value="GLYCOSYLTRANSFERASE WBBK-RELATED"/>
    <property type="match status" value="1"/>
</dbReference>
<reference evidence="2 3" key="1">
    <citation type="journal article" date="2012" name="J. Bacteriol.">
        <title>Draft Genome Sequence of Cecembia lonarensis Strain LW9T, Isolated from Lonar Lake, a Haloalkaline Lake in India.</title>
        <authorList>
            <person name="Shivaji S."/>
            <person name="Ara S."/>
            <person name="Singh A."/>
            <person name="Pinnaka A.K."/>
        </authorList>
    </citation>
    <scope>NUCLEOTIDE SEQUENCE [LARGE SCALE GENOMIC DNA]</scope>
    <source>
        <strain evidence="2 3">LW9</strain>
    </source>
</reference>
<gene>
    <name evidence="2" type="ORF">B879_00920</name>
</gene>
<keyword evidence="1 2" id="KW-0808">Transferase</keyword>
<comment type="caution">
    <text evidence="2">The sequence shown here is derived from an EMBL/GenBank/DDBJ whole genome shotgun (WGS) entry which is preliminary data.</text>
</comment>
<dbReference type="GO" id="GO:0016757">
    <property type="term" value="F:glycosyltransferase activity"/>
    <property type="evidence" value="ECO:0007669"/>
    <property type="project" value="TreeGrafter"/>
</dbReference>